<accession>A0A9E8KQD3</accession>
<gene>
    <name evidence="6" type="ORF">NNL22_06940</name>
</gene>
<protein>
    <submittedName>
        <fullName evidence="6">Site-specific integrase</fullName>
    </submittedName>
</protein>
<dbReference type="CDD" id="cd00397">
    <property type="entry name" value="DNA_BRE_C"/>
    <property type="match status" value="1"/>
</dbReference>
<dbReference type="AlphaFoldDB" id="A0A9E8KQD3"/>
<keyword evidence="2" id="KW-0229">DNA integration</keyword>
<dbReference type="EMBL" id="CP101527">
    <property type="protein sequence ID" value="UZW76313.1"/>
    <property type="molecule type" value="Genomic_DNA"/>
</dbReference>
<sequence>MKYKHKSPLPLFDTLKVMLEEKHEKKPSVLARIESDAPDNALSDYNVACEFLCSYRGSADTFAAYRREVERLLQWAWFVAGISLKDIKRAEIDDFLAFCQHPPKEWIGLKTVARFVDQHGTRVINRDWRPFVSKVGKVEYSAEQSPDISNWALSQKSFQAIFSILSSFFNFLIQEEYSDVNPIALIRQKSKFIRKKQSEKIRRLSDLQWEYVIETAEIMADQDAGLHERTLFVMNALYGMYLRISELTQSERWYPKMGDFQLDMDGNWWFITVGKGNKERSVSVSDEMLSALKRYRTYRNLSLLPYPGEQTPLIPKTRGAGGISSTRQIRNIVQACFDAAVKRMIEDGFTEDSERLKTATVHWLRHTGISDDVKRRPREHVRDDAGHGSSAITDKYIDVELRERHASARKKSIKPS</sequence>
<organism evidence="6 7">
    <name type="scientific">Alkalimarinus sediminis</name>
    <dbReference type="NCBI Taxonomy" id="1632866"/>
    <lineage>
        <taxon>Bacteria</taxon>
        <taxon>Pseudomonadati</taxon>
        <taxon>Pseudomonadota</taxon>
        <taxon>Gammaproteobacteria</taxon>
        <taxon>Alteromonadales</taxon>
        <taxon>Alteromonadaceae</taxon>
        <taxon>Alkalimarinus</taxon>
    </lineage>
</organism>
<evidence type="ECO:0000256" key="2">
    <source>
        <dbReference type="ARBA" id="ARBA00022908"/>
    </source>
</evidence>
<dbReference type="Gene3D" id="1.10.150.130">
    <property type="match status" value="1"/>
</dbReference>
<dbReference type="Pfam" id="PF00589">
    <property type="entry name" value="Phage_integrase"/>
    <property type="match status" value="1"/>
</dbReference>
<evidence type="ECO:0000313" key="7">
    <source>
        <dbReference type="Proteomes" id="UP001164472"/>
    </source>
</evidence>
<dbReference type="KEGG" id="asem:NNL22_06940"/>
<dbReference type="GO" id="GO:0003677">
    <property type="term" value="F:DNA binding"/>
    <property type="evidence" value="ECO:0007669"/>
    <property type="project" value="UniProtKB-KW"/>
</dbReference>
<dbReference type="GO" id="GO:0005737">
    <property type="term" value="C:cytoplasm"/>
    <property type="evidence" value="ECO:0007669"/>
    <property type="project" value="UniProtKB-SubCell"/>
</dbReference>
<evidence type="ECO:0000259" key="5">
    <source>
        <dbReference type="PROSITE" id="PS51898"/>
    </source>
</evidence>
<proteinExistence type="predicted"/>
<dbReference type="GO" id="GO:0015074">
    <property type="term" value="P:DNA integration"/>
    <property type="evidence" value="ECO:0007669"/>
    <property type="project" value="UniProtKB-KW"/>
</dbReference>
<dbReference type="InterPro" id="IPR011010">
    <property type="entry name" value="DNA_brk_join_enz"/>
</dbReference>
<reference evidence="6" key="1">
    <citation type="submission" date="2022-07" db="EMBL/GenBank/DDBJ databases">
        <title>Alkalimarinus sp. nov., isolated from gut of a Alitta virens.</title>
        <authorList>
            <person name="Yang A.I."/>
            <person name="Shin N.-R."/>
        </authorList>
    </citation>
    <scope>NUCLEOTIDE SEQUENCE</scope>
    <source>
        <strain evidence="6">FA028</strain>
    </source>
</reference>
<dbReference type="RefSeq" id="WP_251812051.1">
    <property type="nucleotide sequence ID" value="NZ_CP101527.1"/>
</dbReference>
<name>A0A9E8KQD3_9ALTE</name>
<evidence type="ECO:0000313" key="6">
    <source>
        <dbReference type="EMBL" id="UZW76313.1"/>
    </source>
</evidence>
<dbReference type="PROSITE" id="PS51898">
    <property type="entry name" value="TYR_RECOMBINASE"/>
    <property type="match status" value="1"/>
</dbReference>
<evidence type="ECO:0000256" key="1">
    <source>
        <dbReference type="ARBA" id="ARBA00004496"/>
    </source>
</evidence>
<dbReference type="PANTHER" id="PTHR30349">
    <property type="entry name" value="PHAGE INTEGRASE-RELATED"/>
    <property type="match status" value="1"/>
</dbReference>
<dbReference type="InterPro" id="IPR010998">
    <property type="entry name" value="Integrase_recombinase_N"/>
</dbReference>
<dbReference type="SUPFAM" id="SSF56349">
    <property type="entry name" value="DNA breaking-rejoining enzymes"/>
    <property type="match status" value="1"/>
</dbReference>
<evidence type="ECO:0000256" key="4">
    <source>
        <dbReference type="ARBA" id="ARBA00023172"/>
    </source>
</evidence>
<keyword evidence="4" id="KW-0233">DNA recombination</keyword>
<keyword evidence="3" id="KW-0238">DNA-binding</keyword>
<dbReference type="InterPro" id="IPR013762">
    <property type="entry name" value="Integrase-like_cat_sf"/>
</dbReference>
<keyword evidence="7" id="KW-1185">Reference proteome</keyword>
<dbReference type="Gene3D" id="1.10.443.10">
    <property type="entry name" value="Intergrase catalytic core"/>
    <property type="match status" value="1"/>
</dbReference>
<dbReference type="GO" id="GO:0006310">
    <property type="term" value="P:DNA recombination"/>
    <property type="evidence" value="ECO:0007669"/>
    <property type="project" value="UniProtKB-KW"/>
</dbReference>
<evidence type="ECO:0000256" key="3">
    <source>
        <dbReference type="ARBA" id="ARBA00023125"/>
    </source>
</evidence>
<dbReference type="InterPro" id="IPR050090">
    <property type="entry name" value="Tyrosine_recombinase_XerCD"/>
</dbReference>
<comment type="subcellular location">
    <subcellularLocation>
        <location evidence="1">Cytoplasm</location>
    </subcellularLocation>
</comment>
<dbReference type="Proteomes" id="UP001164472">
    <property type="component" value="Chromosome"/>
</dbReference>
<feature type="domain" description="Tyr recombinase" evidence="5">
    <location>
        <begin position="199"/>
        <end position="410"/>
    </location>
</feature>
<dbReference type="InterPro" id="IPR002104">
    <property type="entry name" value="Integrase_catalytic"/>
</dbReference>
<dbReference type="PANTHER" id="PTHR30349:SF77">
    <property type="entry name" value="TYROSINE RECOMBINASE XERC"/>
    <property type="match status" value="1"/>
</dbReference>